<organism evidence="1 2">
    <name type="scientific">Chaenocephalus aceratus</name>
    <name type="common">Blackfin icefish</name>
    <name type="synonym">Chaenichthys aceratus</name>
    <dbReference type="NCBI Taxonomy" id="36190"/>
    <lineage>
        <taxon>Eukaryota</taxon>
        <taxon>Metazoa</taxon>
        <taxon>Chordata</taxon>
        <taxon>Craniata</taxon>
        <taxon>Vertebrata</taxon>
        <taxon>Euteleostomi</taxon>
        <taxon>Actinopterygii</taxon>
        <taxon>Neopterygii</taxon>
        <taxon>Teleostei</taxon>
        <taxon>Neoteleostei</taxon>
        <taxon>Acanthomorphata</taxon>
        <taxon>Eupercaria</taxon>
        <taxon>Perciformes</taxon>
        <taxon>Notothenioidei</taxon>
        <taxon>Channichthyidae</taxon>
        <taxon>Chaenocephalus</taxon>
    </lineage>
</organism>
<proteinExistence type="predicted"/>
<comment type="caution">
    <text evidence="1">The sequence shown here is derived from an EMBL/GenBank/DDBJ whole genome shotgun (WGS) entry which is preliminary data.</text>
</comment>
<evidence type="ECO:0000313" key="1">
    <source>
        <dbReference type="EMBL" id="KAI4810817.1"/>
    </source>
</evidence>
<feature type="non-terminal residue" evidence="1">
    <location>
        <position position="1"/>
    </location>
</feature>
<gene>
    <name evidence="1" type="ORF">KUCAC02_013746</name>
</gene>
<keyword evidence="2" id="KW-1185">Reference proteome</keyword>
<protein>
    <submittedName>
        <fullName evidence="1">Uncharacterized protein</fullName>
    </submittedName>
</protein>
<sequence length="285" mass="32629">RQLFTQRTRRRKKRKRKAPSPKASLSQQQQFLTMLADRSPDSVVLNSLMSFSRPFKKPWCFSQHEVTEEEIENVERATIRQASCVQWHQERVGRITGSIAHRVLTATEHSSKSVINTICEQRHRPIMKPWIQWGRHQEQDAIDTYQYALGAGSPTANLSSTIYTCAPVDAPHQNLVVTKAGFRICQTMPYLGVSCDGYVSCDCCGEGVIEAKCPYRWGQDTSTGYQQWLKDKRGHLESLTSLKRSHAYFTQVFKYFTCIYLHTSNKSAACCAIIQDNYPQMAYCL</sequence>
<evidence type="ECO:0000313" key="2">
    <source>
        <dbReference type="Proteomes" id="UP001057452"/>
    </source>
</evidence>
<dbReference type="Proteomes" id="UP001057452">
    <property type="component" value="Chromosome 16"/>
</dbReference>
<dbReference type="EMBL" id="CM043800">
    <property type="protein sequence ID" value="KAI4810817.1"/>
    <property type="molecule type" value="Genomic_DNA"/>
</dbReference>
<accession>A0ACB9WBR8</accession>
<reference evidence="1" key="1">
    <citation type="submission" date="2022-05" db="EMBL/GenBank/DDBJ databases">
        <title>Chromosome-level genome of Chaenocephalus aceratus.</title>
        <authorList>
            <person name="Park H."/>
        </authorList>
    </citation>
    <scope>NUCLEOTIDE SEQUENCE</scope>
    <source>
        <strain evidence="1">KU_202001</strain>
    </source>
</reference>
<name>A0ACB9WBR8_CHAAC</name>